<comment type="similarity">
    <text evidence="4 19">Belongs to the CobS family.</text>
</comment>
<evidence type="ECO:0000256" key="16">
    <source>
        <dbReference type="ARBA" id="ARBA00032853"/>
    </source>
</evidence>
<dbReference type="HAMAP" id="MF_00719">
    <property type="entry name" value="CobS"/>
    <property type="match status" value="1"/>
</dbReference>
<evidence type="ECO:0000313" key="21">
    <source>
        <dbReference type="Proteomes" id="UP000005387"/>
    </source>
</evidence>
<comment type="function">
    <text evidence="14 19">Joins adenosylcobinamide-GDP and alpha-ribazole to generate adenosylcobalamin (Ado-cobalamin). Also synthesizes adenosylcobalamin 5'-phosphate from adenosylcobinamide-GDP and alpha-ribazole 5'-phosphate.</text>
</comment>
<evidence type="ECO:0000256" key="17">
    <source>
        <dbReference type="ARBA" id="ARBA00048623"/>
    </source>
</evidence>
<reference evidence="20 21" key="1">
    <citation type="submission" date="2010-07" db="EMBL/GenBank/DDBJ databases">
        <title>The draft genome of Paenibacillus curdlanolyticus YK9.</title>
        <authorList>
            <consortium name="US DOE Joint Genome Institute (JGI-PGF)"/>
            <person name="Lucas S."/>
            <person name="Copeland A."/>
            <person name="Lapidus A."/>
            <person name="Cheng J.-F."/>
            <person name="Bruce D."/>
            <person name="Goodwin L."/>
            <person name="Pitluck S."/>
            <person name="Land M.L."/>
            <person name="Hauser L."/>
            <person name="Chang Y.-J."/>
            <person name="Jeffries C."/>
            <person name="Anderson I.J."/>
            <person name="Johnson E."/>
            <person name="Loganathan U."/>
            <person name="Mulhopadhyay B."/>
            <person name="Kyrpides N."/>
            <person name="Woyke T.J."/>
        </authorList>
    </citation>
    <scope>NUCLEOTIDE SEQUENCE [LARGE SCALE GENOMIC DNA]</scope>
    <source>
        <strain evidence="20 21">YK9</strain>
    </source>
</reference>
<evidence type="ECO:0000256" key="12">
    <source>
        <dbReference type="ARBA" id="ARBA00022989"/>
    </source>
</evidence>
<evidence type="ECO:0000256" key="5">
    <source>
        <dbReference type="ARBA" id="ARBA00013200"/>
    </source>
</evidence>
<feature type="transmembrane region" description="Helical" evidence="19">
    <location>
        <begin position="68"/>
        <end position="87"/>
    </location>
</feature>
<feature type="transmembrane region" description="Helical" evidence="19">
    <location>
        <begin position="252"/>
        <end position="272"/>
    </location>
</feature>
<dbReference type="PANTHER" id="PTHR34148:SF1">
    <property type="entry name" value="ADENOSYLCOBINAMIDE-GDP RIBAZOLETRANSFERASE"/>
    <property type="match status" value="1"/>
</dbReference>
<keyword evidence="10 19" id="KW-0812">Transmembrane</keyword>
<evidence type="ECO:0000256" key="10">
    <source>
        <dbReference type="ARBA" id="ARBA00022692"/>
    </source>
</evidence>
<evidence type="ECO:0000256" key="2">
    <source>
        <dbReference type="ARBA" id="ARBA00004651"/>
    </source>
</evidence>
<feature type="transmembrane region" description="Helical" evidence="19">
    <location>
        <begin position="190"/>
        <end position="209"/>
    </location>
</feature>
<evidence type="ECO:0000256" key="19">
    <source>
        <dbReference type="HAMAP-Rule" id="MF_00719"/>
    </source>
</evidence>
<protein>
    <recommendedName>
        <fullName evidence="6 19">Adenosylcobinamide-GDP ribazoletransferase</fullName>
        <ecNumber evidence="5 19">2.7.8.26</ecNumber>
    </recommendedName>
    <alternativeName>
        <fullName evidence="16 19">Cobalamin synthase</fullName>
    </alternativeName>
    <alternativeName>
        <fullName evidence="15 19">Cobalamin-5'-phosphate synthase</fullName>
    </alternativeName>
</protein>
<dbReference type="OrthoDB" id="9794626at2"/>
<evidence type="ECO:0000256" key="7">
    <source>
        <dbReference type="ARBA" id="ARBA00022475"/>
    </source>
</evidence>
<gene>
    <name evidence="19" type="primary">cobS</name>
    <name evidence="20" type="ORF">PaecuDRAFT_0675</name>
</gene>
<dbReference type="UniPathway" id="UPA00148">
    <property type="reaction ID" value="UER00238"/>
</dbReference>
<evidence type="ECO:0000256" key="18">
    <source>
        <dbReference type="ARBA" id="ARBA00049504"/>
    </source>
</evidence>
<evidence type="ECO:0000256" key="4">
    <source>
        <dbReference type="ARBA" id="ARBA00010561"/>
    </source>
</evidence>
<dbReference type="Proteomes" id="UP000005387">
    <property type="component" value="Unassembled WGS sequence"/>
</dbReference>
<comment type="catalytic activity">
    <reaction evidence="17 19">
        <text>alpha-ribazole + adenosylcob(III)inamide-GDP = adenosylcob(III)alamin + GMP + H(+)</text>
        <dbReference type="Rhea" id="RHEA:16049"/>
        <dbReference type="ChEBI" id="CHEBI:10329"/>
        <dbReference type="ChEBI" id="CHEBI:15378"/>
        <dbReference type="ChEBI" id="CHEBI:18408"/>
        <dbReference type="ChEBI" id="CHEBI:58115"/>
        <dbReference type="ChEBI" id="CHEBI:60487"/>
        <dbReference type="EC" id="2.7.8.26"/>
    </reaction>
</comment>
<name>E0I4F0_9BACL</name>
<dbReference type="eggNOG" id="COG0368">
    <property type="taxonomic scope" value="Bacteria"/>
</dbReference>
<comment type="catalytic activity">
    <reaction evidence="18 19">
        <text>alpha-ribazole 5'-phosphate + adenosylcob(III)inamide-GDP = adenosylcob(III)alamin 5'-phosphate + GMP + H(+)</text>
        <dbReference type="Rhea" id="RHEA:23560"/>
        <dbReference type="ChEBI" id="CHEBI:15378"/>
        <dbReference type="ChEBI" id="CHEBI:57918"/>
        <dbReference type="ChEBI" id="CHEBI:58115"/>
        <dbReference type="ChEBI" id="CHEBI:60487"/>
        <dbReference type="ChEBI" id="CHEBI:60493"/>
        <dbReference type="EC" id="2.7.8.26"/>
    </reaction>
</comment>
<dbReference type="EC" id="2.7.8.26" evidence="5 19"/>
<keyword evidence="21" id="KW-1185">Reference proteome</keyword>
<accession>E0I4F0</accession>
<comment type="cofactor">
    <cofactor evidence="1 19">
        <name>Mg(2+)</name>
        <dbReference type="ChEBI" id="CHEBI:18420"/>
    </cofactor>
</comment>
<feature type="transmembrane region" description="Helical" evidence="19">
    <location>
        <begin position="149"/>
        <end position="170"/>
    </location>
</feature>
<keyword evidence="9 19" id="KW-0808">Transferase</keyword>
<dbReference type="EMBL" id="AEDD01000001">
    <property type="protein sequence ID" value="EFM13164.1"/>
    <property type="molecule type" value="Genomic_DNA"/>
</dbReference>
<dbReference type="AlphaFoldDB" id="E0I4F0"/>
<dbReference type="GO" id="GO:0009236">
    <property type="term" value="P:cobalamin biosynthetic process"/>
    <property type="evidence" value="ECO:0007669"/>
    <property type="project" value="UniProtKB-UniRule"/>
</dbReference>
<keyword evidence="13 19" id="KW-0472">Membrane</keyword>
<evidence type="ECO:0000256" key="13">
    <source>
        <dbReference type="ARBA" id="ARBA00023136"/>
    </source>
</evidence>
<evidence type="ECO:0000256" key="6">
    <source>
        <dbReference type="ARBA" id="ARBA00015850"/>
    </source>
</evidence>
<evidence type="ECO:0000256" key="1">
    <source>
        <dbReference type="ARBA" id="ARBA00001946"/>
    </source>
</evidence>
<evidence type="ECO:0000256" key="8">
    <source>
        <dbReference type="ARBA" id="ARBA00022573"/>
    </source>
</evidence>
<evidence type="ECO:0000256" key="11">
    <source>
        <dbReference type="ARBA" id="ARBA00022842"/>
    </source>
</evidence>
<dbReference type="GO" id="GO:0008818">
    <property type="term" value="F:cobalamin 5'-phosphate synthase activity"/>
    <property type="evidence" value="ECO:0007669"/>
    <property type="project" value="UniProtKB-UniRule"/>
</dbReference>
<organism evidence="20 21">
    <name type="scientific">Paenibacillus curdlanolyticus YK9</name>
    <dbReference type="NCBI Taxonomy" id="717606"/>
    <lineage>
        <taxon>Bacteria</taxon>
        <taxon>Bacillati</taxon>
        <taxon>Bacillota</taxon>
        <taxon>Bacilli</taxon>
        <taxon>Bacillales</taxon>
        <taxon>Paenibacillaceae</taxon>
        <taxon>Paenibacillus</taxon>
    </lineage>
</organism>
<dbReference type="STRING" id="717606.PaecuDRAFT_0675"/>
<keyword evidence="12 19" id="KW-1133">Transmembrane helix</keyword>
<dbReference type="PANTHER" id="PTHR34148">
    <property type="entry name" value="ADENOSYLCOBINAMIDE-GDP RIBAZOLETRANSFERASE"/>
    <property type="match status" value="1"/>
</dbReference>
<dbReference type="Pfam" id="PF02654">
    <property type="entry name" value="CobS"/>
    <property type="match status" value="1"/>
</dbReference>
<feature type="transmembrane region" description="Helical" evidence="19">
    <location>
        <begin position="115"/>
        <end position="137"/>
    </location>
</feature>
<keyword evidence="7 19" id="KW-1003">Cell membrane</keyword>
<dbReference type="RefSeq" id="WP_006036690.1">
    <property type="nucleotide sequence ID" value="NZ_AEDD01000001.1"/>
</dbReference>
<evidence type="ECO:0000256" key="3">
    <source>
        <dbReference type="ARBA" id="ARBA00004663"/>
    </source>
</evidence>
<keyword evidence="8 19" id="KW-0169">Cobalamin biosynthesis</keyword>
<dbReference type="InterPro" id="IPR003805">
    <property type="entry name" value="CobS"/>
</dbReference>
<evidence type="ECO:0000256" key="9">
    <source>
        <dbReference type="ARBA" id="ARBA00022679"/>
    </source>
</evidence>
<proteinExistence type="inferred from homology"/>
<sequence>MVGRSLKQSVQGLIAAIQFLTRIPIPVQVPFDPPTLARSLIAFPFAGLLIGLLTGGGAALLQLLHTPMISAALLLAWWIVLTGGLHLDGWMDTADGLLSGRSRERMLDIMKDSRVGAMGVIAGFVLMLVKFAALFTLFERTAVDQLYPFALLSLAPVWSRWWMTVAITRWPFAREGGLAALFQQAGKKHIAGAAIIALGSTTLMLELAIKFGMDRSCAWLYAAILVAATLVFGGMMARWMSSKLGGLTGDTYGAMNEGLEALWIVVVSWLFLA</sequence>
<feature type="transmembrane region" description="Helical" evidence="19">
    <location>
        <begin position="218"/>
        <end position="240"/>
    </location>
</feature>
<comment type="pathway">
    <text evidence="3 19">Cofactor biosynthesis; adenosylcobalamin biosynthesis; adenosylcobalamin from cob(II)yrinate a,c-diamide: step 7/7.</text>
</comment>
<evidence type="ECO:0000256" key="15">
    <source>
        <dbReference type="ARBA" id="ARBA00032605"/>
    </source>
</evidence>
<dbReference type="NCBIfam" id="TIGR00317">
    <property type="entry name" value="cobS"/>
    <property type="match status" value="1"/>
</dbReference>
<feature type="transmembrane region" description="Helical" evidence="19">
    <location>
        <begin position="41"/>
        <end position="61"/>
    </location>
</feature>
<dbReference type="GO" id="GO:0051073">
    <property type="term" value="F:adenosylcobinamide-GDP ribazoletransferase activity"/>
    <property type="evidence" value="ECO:0007669"/>
    <property type="project" value="UniProtKB-UniRule"/>
</dbReference>
<evidence type="ECO:0000313" key="20">
    <source>
        <dbReference type="EMBL" id="EFM13164.1"/>
    </source>
</evidence>
<keyword evidence="11 19" id="KW-0460">Magnesium</keyword>
<dbReference type="GO" id="GO:0005886">
    <property type="term" value="C:plasma membrane"/>
    <property type="evidence" value="ECO:0007669"/>
    <property type="project" value="UniProtKB-SubCell"/>
</dbReference>
<evidence type="ECO:0000256" key="14">
    <source>
        <dbReference type="ARBA" id="ARBA00025228"/>
    </source>
</evidence>
<comment type="subcellular location">
    <subcellularLocation>
        <location evidence="2 19">Cell membrane</location>
        <topology evidence="2 19">Multi-pass membrane protein</topology>
    </subcellularLocation>
</comment>